<feature type="region of interest" description="Disordered" evidence="1">
    <location>
        <begin position="1"/>
        <end position="55"/>
    </location>
</feature>
<feature type="compositionally biased region" description="Polar residues" evidence="1">
    <location>
        <begin position="392"/>
        <end position="406"/>
    </location>
</feature>
<sequence length="563" mass="61516">MGSPGDSNGTHSPPLSDRNALAQDFERGQDDSQEYQFTTGDQCGEDRGHVQEQPVQAYPSLQYQQQQVSQRAIESASPDAQGLEIADSTTTMAPMFSLHGHKYQLAFTSHEQASAHRNAATVPPNIAPESDPTIDKVENDGQAWVARLMEAVYDITDVSDNADSNDTKMFTLGSGAFVPYDEVEAACHILFRTVITRCREGFRGRGKPNKAIGKGSHKEDQHGNCETRIKNVVYCLRKWKAACRDIVRDDSDIHSLANHPMGMVKQKHDAQVTNGRKTRKAKEGRVAKETLEKQQWLSEVLPGPKHLGNGFLPHRQPGENVASGIPIDGLLGMSNIPFQPRPGQAYSMAPSPPPAYQFTPATAPGHGNHGLPQPGSQQPQQLHPGHRYLRTPQESQGYGNPPNLFSNEPPRPPVLTPNTMGRGSRQLGYHQQPSSHLELVGNSANSSENHWNGPVAPTGSVANPGPVAHFYADIHQPNFHHHYTANTGVNNTVNPQPPTAAPASVIEQGQGIKRAWAGDEEGDEEGDGENVSQQAKRHKPDNEEVGREFDDQDEEELDGATEE</sequence>
<feature type="compositionally biased region" description="Polar residues" evidence="1">
    <location>
        <begin position="1"/>
        <end position="13"/>
    </location>
</feature>
<dbReference type="OrthoDB" id="3801063at2759"/>
<proteinExistence type="predicted"/>
<feature type="compositionally biased region" description="Acidic residues" evidence="1">
    <location>
        <begin position="518"/>
        <end position="528"/>
    </location>
</feature>
<evidence type="ECO:0000256" key="1">
    <source>
        <dbReference type="SAM" id="MobiDB-lite"/>
    </source>
</evidence>
<keyword evidence="3" id="KW-1185">Reference proteome</keyword>
<gene>
    <name evidence="2" type="ORF">P280DRAFT_531736</name>
</gene>
<feature type="region of interest" description="Disordered" evidence="1">
    <location>
        <begin position="512"/>
        <end position="563"/>
    </location>
</feature>
<evidence type="ECO:0000313" key="2">
    <source>
        <dbReference type="EMBL" id="KAF2645551.1"/>
    </source>
</evidence>
<dbReference type="EMBL" id="MU006777">
    <property type="protein sequence ID" value="KAF2645551.1"/>
    <property type="molecule type" value="Genomic_DNA"/>
</dbReference>
<feature type="region of interest" description="Disordered" evidence="1">
    <location>
        <begin position="114"/>
        <end position="133"/>
    </location>
</feature>
<feature type="compositionally biased region" description="Low complexity" evidence="1">
    <location>
        <begin position="369"/>
        <end position="383"/>
    </location>
</feature>
<evidence type="ECO:0000313" key="3">
    <source>
        <dbReference type="Proteomes" id="UP000799753"/>
    </source>
</evidence>
<accession>A0A6A6SF85</accession>
<dbReference type="Proteomes" id="UP000799753">
    <property type="component" value="Unassembled WGS sequence"/>
</dbReference>
<reference evidence="2" key="1">
    <citation type="journal article" date="2020" name="Stud. Mycol.">
        <title>101 Dothideomycetes genomes: a test case for predicting lifestyles and emergence of pathogens.</title>
        <authorList>
            <person name="Haridas S."/>
            <person name="Albert R."/>
            <person name="Binder M."/>
            <person name="Bloem J."/>
            <person name="Labutti K."/>
            <person name="Salamov A."/>
            <person name="Andreopoulos B."/>
            <person name="Baker S."/>
            <person name="Barry K."/>
            <person name="Bills G."/>
            <person name="Bluhm B."/>
            <person name="Cannon C."/>
            <person name="Castanera R."/>
            <person name="Culley D."/>
            <person name="Daum C."/>
            <person name="Ezra D."/>
            <person name="Gonzalez J."/>
            <person name="Henrissat B."/>
            <person name="Kuo A."/>
            <person name="Liang C."/>
            <person name="Lipzen A."/>
            <person name="Lutzoni F."/>
            <person name="Magnuson J."/>
            <person name="Mondo S."/>
            <person name="Nolan M."/>
            <person name="Ohm R."/>
            <person name="Pangilinan J."/>
            <person name="Park H.-J."/>
            <person name="Ramirez L."/>
            <person name="Alfaro M."/>
            <person name="Sun H."/>
            <person name="Tritt A."/>
            <person name="Yoshinaga Y."/>
            <person name="Zwiers L.-H."/>
            <person name="Turgeon B."/>
            <person name="Goodwin S."/>
            <person name="Spatafora J."/>
            <person name="Crous P."/>
            <person name="Grigoriev I."/>
        </authorList>
    </citation>
    <scope>NUCLEOTIDE SEQUENCE</scope>
    <source>
        <strain evidence="2">CBS 473.64</strain>
    </source>
</reference>
<organism evidence="2 3">
    <name type="scientific">Massarina eburnea CBS 473.64</name>
    <dbReference type="NCBI Taxonomy" id="1395130"/>
    <lineage>
        <taxon>Eukaryota</taxon>
        <taxon>Fungi</taxon>
        <taxon>Dikarya</taxon>
        <taxon>Ascomycota</taxon>
        <taxon>Pezizomycotina</taxon>
        <taxon>Dothideomycetes</taxon>
        <taxon>Pleosporomycetidae</taxon>
        <taxon>Pleosporales</taxon>
        <taxon>Massarineae</taxon>
        <taxon>Massarinaceae</taxon>
        <taxon>Massarina</taxon>
    </lineage>
</organism>
<protein>
    <submittedName>
        <fullName evidence="2">Uncharacterized protein</fullName>
    </submittedName>
</protein>
<feature type="compositionally biased region" description="Basic and acidic residues" evidence="1">
    <location>
        <begin position="540"/>
        <end position="549"/>
    </location>
</feature>
<dbReference type="AlphaFoldDB" id="A0A6A6SF85"/>
<feature type="compositionally biased region" description="Acidic residues" evidence="1">
    <location>
        <begin position="550"/>
        <end position="563"/>
    </location>
</feature>
<name>A0A6A6SF85_9PLEO</name>
<feature type="region of interest" description="Disordered" evidence="1">
    <location>
        <begin position="342"/>
        <end position="435"/>
    </location>
</feature>